<evidence type="ECO:0000256" key="9">
    <source>
        <dbReference type="SAM" id="Phobius"/>
    </source>
</evidence>
<dbReference type="PANTHER" id="PTHR11132">
    <property type="entry name" value="SOLUTE CARRIER FAMILY 35"/>
    <property type="match status" value="1"/>
</dbReference>
<dbReference type="EMBL" id="MU001631">
    <property type="protein sequence ID" value="KAF2487376.1"/>
    <property type="molecule type" value="Genomic_DNA"/>
</dbReference>
<feature type="transmembrane region" description="Helical" evidence="9">
    <location>
        <begin position="73"/>
        <end position="97"/>
    </location>
</feature>
<dbReference type="Pfam" id="PF03151">
    <property type="entry name" value="TPT"/>
    <property type="match status" value="1"/>
</dbReference>
<gene>
    <name evidence="11" type="ORF">BDY17DRAFT_314473</name>
</gene>
<comment type="similarity">
    <text evidence="3">Belongs to the TPT transporter family. SLC35D subfamily.</text>
</comment>
<reference evidence="11" key="1">
    <citation type="journal article" date="2020" name="Stud. Mycol.">
        <title>101 Dothideomycetes genomes: a test case for predicting lifestyles and emergence of pathogens.</title>
        <authorList>
            <person name="Haridas S."/>
            <person name="Albert R."/>
            <person name="Binder M."/>
            <person name="Bloem J."/>
            <person name="Labutti K."/>
            <person name="Salamov A."/>
            <person name="Andreopoulos B."/>
            <person name="Baker S."/>
            <person name="Barry K."/>
            <person name="Bills G."/>
            <person name="Bluhm B."/>
            <person name="Cannon C."/>
            <person name="Castanera R."/>
            <person name="Culley D."/>
            <person name="Daum C."/>
            <person name="Ezra D."/>
            <person name="Gonzalez J."/>
            <person name="Henrissat B."/>
            <person name="Kuo A."/>
            <person name="Liang C."/>
            <person name="Lipzen A."/>
            <person name="Lutzoni F."/>
            <person name="Magnuson J."/>
            <person name="Mondo S."/>
            <person name="Nolan M."/>
            <person name="Ohm R."/>
            <person name="Pangilinan J."/>
            <person name="Park H.-J."/>
            <person name="Ramirez L."/>
            <person name="Alfaro M."/>
            <person name="Sun H."/>
            <person name="Tritt A."/>
            <person name="Yoshinaga Y."/>
            <person name="Zwiers L.-H."/>
            <person name="Turgeon B."/>
            <person name="Goodwin S."/>
            <person name="Spatafora J."/>
            <person name="Crous P."/>
            <person name="Grigoriev I."/>
        </authorList>
    </citation>
    <scope>NUCLEOTIDE SEQUENCE</scope>
    <source>
        <strain evidence="11">CBS 113389</strain>
    </source>
</reference>
<keyword evidence="7 9" id="KW-0472">Membrane</keyword>
<feature type="transmembrane region" description="Helical" evidence="9">
    <location>
        <begin position="261"/>
        <end position="284"/>
    </location>
</feature>
<evidence type="ECO:0000259" key="10">
    <source>
        <dbReference type="Pfam" id="PF03151"/>
    </source>
</evidence>
<evidence type="ECO:0000256" key="1">
    <source>
        <dbReference type="ARBA" id="ARBA00003420"/>
    </source>
</evidence>
<feature type="transmembrane region" description="Helical" evidence="9">
    <location>
        <begin position="230"/>
        <end position="249"/>
    </location>
</feature>
<feature type="domain" description="Sugar phosphate transporter" evidence="10">
    <location>
        <begin position="47"/>
        <end position="334"/>
    </location>
</feature>
<keyword evidence="6 9" id="KW-1133">Transmembrane helix</keyword>
<accession>A0A6A6Q5Y9</accession>
<feature type="compositionally biased region" description="Basic and acidic residues" evidence="8">
    <location>
        <begin position="1"/>
        <end position="17"/>
    </location>
</feature>
<evidence type="ECO:0000256" key="6">
    <source>
        <dbReference type="ARBA" id="ARBA00022989"/>
    </source>
</evidence>
<feature type="transmembrane region" description="Helical" evidence="9">
    <location>
        <begin position="365"/>
        <end position="388"/>
    </location>
</feature>
<feature type="transmembrane region" description="Helical" evidence="9">
    <location>
        <begin position="118"/>
        <end position="137"/>
    </location>
</feature>
<evidence type="ECO:0000313" key="12">
    <source>
        <dbReference type="Proteomes" id="UP000799767"/>
    </source>
</evidence>
<comment type="subunit">
    <text evidence="4">Homooligomer.</text>
</comment>
<feature type="transmembrane region" description="Helical" evidence="9">
    <location>
        <begin position="194"/>
        <end position="218"/>
    </location>
</feature>
<evidence type="ECO:0000256" key="2">
    <source>
        <dbReference type="ARBA" id="ARBA00004477"/>
    </source>
</evidence>
<dbReference type="InterPro" id="IPR050186">
    <property type="entry name" value="TPT_transporter"/>
</dbReference>
<dbReference type="InterPro" id="IPR004853">
    <property type="entry name" value="Sugar_P_trans_dom"/>
</dbReference>
<dbReference type="GeneID" id="54476823"/>
<evidence type="ECO:0000313" key="11">
    <source>
        <dbReference type="EMBL" id="KAF2487376.1"/>
    </source>
</evidence>
<evidence type="ECO:0000256" key="3">
    <source>
        <dbReference type="ARBA" id="ARBA00010425"/>
    </source>
</evidence>
<protein>
    <submittedName>
        <fullName evidence="11">Triose-phosphate transporter family-domain-containing protein</fullName>
    </submittedName>
</protein>
<evidence type="ECO:0000256" key="7">
    <source>
        <dbReference type="ARBA" id="ARBA00023136"/>
    </source>
</evidence>
<dbReference type="SUPFAM" id="SSF103481">
    <property type="entry name" value="Multidrug resistance efflux transporter EmrE"/>
    <property type="match status" value="1"/>
</dbReference>
<feature type="transmembrane region" description="Helical" evidence="9">
    <location>
        <begin position="291"/>
        <end position="312"/>
    </location>
</feature>
<keyword evidence="5 9" id="KW-0812">Transmembrane</keyword>
<organism evidence="11 12">
    <name type="scientific">Neohortaea acidophila</name>
    <dbReference type="NCBI Taxonomy" id="245834"/>
    <lineage>
        <taxon>Eukaryota</taxon>
        <taxon>Fungi</taxon>
        <taxon>Dikarya</taxon>
        <taxon>Ascomycota</taxon>
        <taxon>Pezizomycotina</taxon>
        <taxon>Dothideomycetes</taxon>
        <taxon>Dothideomycetidae</taxon>
        <taxon>Mycosphaerellales</taxon>
        <taxon>Teratosphaeriaceae</taxon>
        <taxon>Neohortaea</taxon>
    </lineage>
</organism>
<feature type="transmembrane region" description="Helical" evidence="9">
    <location>
        <begin position="318"/>
        <end position="336"/>
    </location>
</feature>
<keyword evidence="12" id="KW-1185">Reference proteome</keyword>
<feature type="transmembrane region" description="Helical" evidence="9">
    <location>
        <begin position="143"/>
        <end position="164"/>
    </location>
</feature>
<name>A0A6A6Q5Y9_9PEZI</name>
<comment type="subcellular location">
    <subcellularLocation>
        <location evidence="2">Endoplasmic reticulum membrane</location>
        <topology evidence="2">Multi-pass membrane protein</topology>
    </subcellularLocation>
</comment>
<evidence type="ECO:0000256" key="5">
    <source>
        <dbReference type="ARBA" id="ARBA00022692"/>
    </source>
</evidence>
<dbReference type="InterPro" id="IPR037185">
    <property type="entry name" value="EmrE-like"/>
</dbReference>
<dbReference type="Proteomes" id="UP000799767">
    <property type="component" value="Unassembled WGS sequence"/>
</dbReference>
<dbReference type="OrthoDB" id="6418713at2759"/>
<proteinExistence type="inferred from homology"/>
<dbReference type="AlphaFoldDB" id="A0A6A6Q5Y9"/>
<dbReference type="GO" id="GO:0005789">
    <property type="term" value="C:endoplasmic reticulum membrane"/>
    <property type="evidence" value="ECO:0007669"/>
    <property type="project" value="UniProtKB-SubCell"/>
</dbReference>
<comment type="function">
    <text evidence="1">Involved in the import of GDP-mannose from the cytoplasm into the Golgi lumen.</text>
</comment>
<evidence type="ECO:0000256" key="8">
    <source>
        <dbReference type="SAM" id="MobiDB-lite"/>
    </source>
</evidence>
<feature type="transmembrane region" description="Helical" evidence="9">
    <location>
        <begin position="171"/>
        <end position="188"/>
    </location>
</feature>
<evidence type="ECO:0000256" key="4">
    <source>
        <dbReference type="ARBA" id="ARBA00011182"/>
    </source>
</evidence>
<sequence length="407" mass="44681">MSHKEEAIEMQEKGHPMEDDERSDPAEPILPTTEKAPEPPKAALHPAVYVATWITLSSSTILFNKYILSTAGFHYPIVLTAWHLTFATIMTQLMARFTHMLDSRKKVPMNGHVYLRKIVPIGLMFSLSLICGNQAYLYLSVSFIQMLKATMPVVTLVTGWIFGVSPPSMKTLSNVSFIVLGVIIASFGEIKFVLIGFLFQCAGIIFEATRLVMVQQLLSGAEFKMDPLVSLYYFAPVCAVMNTVIALFAEVPHLTLAEVSNVGYSVLLLNGVVAFLLNISVVFLIGKTSSLVMTLCGVLKDILLVLASMLIFRDPVTGLQAFGYSIAICGLLYYRLGADHMKEYFGHAKRGWADYGVRHPVLRKVTVGLVVVFTLLMLLTAVSSTGVVPDSANPVKWLTPLLGKLGV</sequence>
<dbReference type="RefSeq" id="XP_033593945.1">
    <property type="nucleotide sequence ID" value="XM_033735821.1"/>
</dbReference>
<feature type="region of interest" description="Disordered" evidence="8">
    <location>
        <begin position="1"/>
        <end position="39"/>
    </location>
</feature>